<evidence type="ECO:0000256" key="1">
    <source>
        <dbReference type="SAM" id="MobiDB-lite"/>
    </source>
</evidence>
<feature type="region of interest" description="Disordered" evidence="1">
    <location>
        <begin position="491"/>
        <end position="547"/>
    </location>
</feature>
<feature type="region of interest" description="Disordered" evidence="1">
    <location>
        <begin position="165"/>
        <end position="184"/>
    </location>
</feature>
<dbReference type="SMART" id="SM00580">
    <property type="entry name" value="PUG"/>
    <property type="match status" value="1"/>
</dbReference>
<feature type="compositionally biased region" description="Basic and acidic residues" evidence="1">
    <location>
        <begin position="172"/>
        <end position="182"/>
    </location>
</feature>
<feature type="compositionally biased region" description="Basic and acidic residues" evidence="1">
    <location>
        <begin position="520"/>
        <end position="530"/>
    </location>
</feature>
<dbReference type="InterPro" id="IPR036339">
    <property type="entry name" value="PUB-like_dom_sf"/>
</dbReference>
<feature type="region of interest" description="Disordered" evidence="1">
    <location>
        <begin position="326"/>
        <end position="362"/>
    </location>
</feature>
<dbReference type="CDD" id="cd09212">
    <property type="entry name" value="PUB"/>
    <property type="match status" value="1"/>
</dbReference>
<organism evidence="2 3">
    <name type="scientific">Plasmodium ovale curtisi</name>
    <dbReference type="NCBI Taxonomy" id="864141"/>
    <lineage>
        <taxon>Eukaryota</taxon>
        <taxon>Sar</taxon>
        <taxon>Alveolata</taxon>
        <taxon>Apicomplexa</taxon>
        <taxon>Aconoidasida</taxon>
        <taxon>Haemosporida</taxon>
        <taxon>Plasmodiidae</taxon>
        <taxon>Plasmodium</taxon>
        <taxon>Plasmodium (Plasmodium)</taxon>
    </lineage>
</organism>
<name>A0A1A8WAP1_PLAOA</name>
<gene>
    <name evidence="2" type="ORF">POVCU2_0047460</name>
</gene>
<reference evidence="3" key="1">
    <citation type="submission" date="2016-05" db="EMBL/GenBank/DDBJ databases">
        <authorList>
            <person name="Naeem Raeece"/>
        </authorList>
    </citation>
    <scope>NUCLEOTIDE SEQUENCE [LARGE SCALE GENOMIC DNA]</scope>
</reference>
<feature type="compositionally biased region" description="Low complexity" evidence="1">
    <location>
        <begin position="507"/>
        <end position="519"/>
    </location>
</feature>
<sequence length="564" mass="65258">MHVVHFVNMNLEQCVNFLKENFENLEVNEIEERVNTHLRDKIQSYCENDKDKATQIDDSTLMELMEVLSTNGEQKGDIKMQLPTEKRENTTIAYSTYPVNSYNKAETYLSSDGNNNVEEYDQSDLHKRKRYYENTQGGNECTEESRFGGVSSGSVVDQHHARMSQGDAANIADKRDDTDKDSSGNIASETVLEIIFRKSLLENENVKRNITSKNFYIIGEDMLVNITIILDRIILQLNNHYREKKIETDKQEIHFENFFKVLYKLLSNISFYSKEEKYKTIKLSNIQVKNSFLTNEHIFNLVKLLFEILNFNTHFGKKLEEGGGKKGIGRGGGGEEGREEEGEKEGETEGEEEDEEEGEYVNNDEIQLDNLSLYDNMIWKFDNNFTDKESILFDFVLSSVNIIMNMVNKKIPKLKCSNEKIHKMENKSEHVHNMGSTKMLSQEHKKSVEHLANNITPVNSKILSIHQKNMKEKQALNDIRKLHNEKYNVHKNYGKNSNNDNKIYWANPSNSKNNKNKMSFGKEKKNEHCEGNSPISDGELQEKGNLKKGKKKIKKFFKNLFKTG</sequence>
<evidence type="ECO:0000313" key="2">
    <source>
        <dbReference type="EMBL" id="SBS88271.1"/>
    </source>
</evidence>
<dbReference type="SUPFAM" id="SSF143503">
    <property type="entry name" value="PUG domain-like"/>
    <property type="match status" value="1"/>
</dbReference>
<evidence type="ECO:0000313" key="3">
    <source>
        <dbReference type="Proteomes" id="UP000078560"/>
    </source>
</evidence>
<dbReference type="Proteomes" id="UP000078560">
    <property type="component" value="Unassembled WGS sequence"/>
</dbReference>
<dbReference type="AlphaFoldDB" id="A0A1A8WAP1"/>
<proteinExistence type="predicted"/>
<accession>A0A1A8WAP1</accession>
<dbReference type="EMBL" id="FLQU01000621">
    <property type="protein sequence ID" value="SBS88271.1"/>
    <property type="molecule type" value="Genomic_DNA"/>
</dbReference>
<feature type="compositionally biased region" description="Acidic residues" evidence="1">
    <location>
        <begin position="337"/>
        <end position="359"/>
    </location>
</feature>
<protein>
    <submittedName>
        <fullName evidence="2">Uncharacterized protein</fullName>
    </submittedName>
</protein>